<reference evidence="2 3" key="1">
    <citation type="submission" date="2016-03" db="EMBL/GenBank/DDBJ databases">
        <authorList>
            <person name="Ploux O."/>
        </authorList>
    </citation>
    <scope>NUCLEOTIDE SEQUENCE [LARGE SCALE GENOMIC DNA]</scope>
    <source>
        <strain evidence="2 3">EC13</strain>
    </source>
</reference>
<keyword evidence="1" id="KW-0732">Signal</keyword>
<dbReference type="OrthoDB" id="9826710at2"/>
<dbReference type="Proteomes" id="UP000075799">
    <property type="component" value="Unassembled WGS sequence"/>
</dbReference>
<accession>A0A162G4Q5</accession>
<protein>
    <submittedName>
        <fullName evidence="2">Uncharacterized protein</fullName>
    </submittedName>
</protein>
<feature type="chain" id="PRO_5007834194" evidence="1">
    <location>
        <begin position="18"/>
        <end position="130"/>
    </location>
</feature>
<feature type="signal peptide" evidence="1">
    <location>
        <begin position="1"/>
        <end position="17"/>
    </location>
</feature>
<dbReference type="RefSeq" id="WP_063208387.1">
    <property type="nucleotide sequence ID" value="NZ_LUKD01000006.1"/>
</dbReference>
<organism evidence="2 3">
    <name type="scientific">Bdellovibrio bacteriovorus</name>
    <dbReference type="NCBI Taxonomy" id="959"/>
    <lineage>
        <taxon>Bacteria</taxon>
        <taxon>Pseudomonadati</taxon>
        <taxon>Bdellovibrionota</taxon>
        <taxon>Bdellovibrionia</taxon>
        <taxon>Bdellovibrionales</taxon>
        <taxon>Pseudobdellovibrionaceae</taxon>
        <taxon>Bdellovibrio</taxon>
    </lineage>
</organism>
<sequence>MKALVLFVALFGSTAMAELKPVGTFVPSVCGYNEIQTFCFGRRVGFTTAYASLSSAHGTEVYEIVHRAKINGGINPLYTAEQLTLENEEGRISVVVRGQKNRPYSSSATVTYEDGTIAVFTDFGAVFTTL</sequence>
<evidence type="ECO:0000313" key="2">
    <source>
        <dbReference type="EMBL" id="KYG64331.1"/>
    </source>
</evidence>
<evidence type="ECO:0000313" key="3">
    <source>
        <dbReference type="Proteomes" id="UP000075799"/>
    </source>
</evidence>
<dbReference type="AlphaFoldDB" id="A0A162G4Q5"/>
<gene>
    <name evidence="2" type="ORF">AZI87_13950</name>
</gene>
<comment type="caution">
    <text evidence="2">The sequence shown here is derived from an EMBL/GenBank/DDBJ whole genome shotgun (WGS) entry which is preliminary data.</text>
</comment>
<proteinExistence type="predicted"/>
<name>A0A162G4Q5_BDEBC</name>
<dbReference type="EMBL" id="LUKD01000006">
    <property type="protein sequence ID" value="KYG64331.1"/>
    <property type="molecule type" value="Genomic_DNA"/>
</dbReference>
<evidence type="ECO:0000256" key="1">
    <source>
        <dbReference type="SAM" id="SignalP"/>
    </source>
</evidence>